<comment type="caution">
    <text evidence="2">The sequence shown here is derived from an EMBL/GenBank/DDBJ whole genome shotgun (WGS) entry which is preliminary data.</text>
</comment>
<keyword evidence="3" id="KW-1185">Reference proteome</keyword>
<organism evidence="2 3">
    <name type="scientific">Triparma retinervis</name>
    <dbReference type="NCBI Taxonomy" id="2557542"/>
    <lineage>
        <taxon>Eukaryota</taxon>
        <taxon>Sar</taxon>
        <taxon>Stramenopiles</taxon>
        <taxon>Ochrophyta</taxon>
        <taxon>Bolidophyceae</taxon>
        <taxon>Parmales</taxon>
        <taxon>Triparmaceae</taxon>
        <taxon>Triparma</taxon>
    </lineage>
</organism>
<evidence type="ECO:0000313" key="2">
    <source>
        <dbReference type="EMBL" id="GMH53699.1"/>
    </source>
</evidence>
<dbReference type="EMBL" id="BRXZ01002065">
    <property type="protein sequence ID" value="GMH53699.1"/>
    <property type="molecule type" value="Genomic_DNA"/>
</dbReference>
<feature type="region of interest" description="Disordered" evidence="1">
    <location>
        <begin position="95"/>
        <end position="142"/>
    </location>
</feature>
<protein>
    <submittedName>
        <fullName evidence="2">Uncharacterized protein</fullName>
    </submittedName>
</protein>
<feature type="compositionally biased region" description="Basic residues" evidence="1">
    <location>
        <begin position="114"/>
        <end position="126"/>
    </location>
</feature>
<evidence type="ECO:0000256" key="1">
    <source>
        <dbReference type="SAM" id="MobiDB-lite"/>
    </source>
</evidence>
<reference evidence="2" key="1">
    <citation type="submission" date="2022-07" db="EMBL/GenBank/DDBJ databases">
        <title>Genome analysis of Parmales, a sister group of diatoms, reveals the evolutionary specialization of diatoms from phago-mixotrophs to photoautotrophs.</title>
        <authorList>
            <person name="Ban H."/>
            <person name="Sato S."/>
            <person name="Yoshikawa S."/>
            <person name="Kazumasa Y."/>
            <person name="Nakamura Y."/>
            <person name="Ichinomiya M."/>
            <person name="Saitoh K."/>
            <person name="Sato N."/>
            <person name="Blanc-Mathieu R."/>
            <person name="Endo H."/>
            <person name="Kuwata A."/>
            <person name="Ogata H."/>
        </authorList>
    </citation>
    <scope>NUCLEOTIDE SEQUENCE</scope>
</reference>
<proteinExistence type="predicted"/>
<gene>
    <name evidence="2" type="ORF">TrRE_jg10760</name>
</gene>
<dbReference type="AlphaFoldDB" id="A0A9W6ZFY2"/>
<sequence length="334" mass="37557">QICHEIDNVVGAHVRIKDANGNVRFAIVPACKRCNNWENECKAVAVVDNSKFNFVGKVQLADDAKREANGGTSKSANPVSTEYWEQIDMIQDMPPLPVEKEGVGDGNGEGSQGGRRRTRAGGRKRNPISVTGLTNKSGSEQRTCTYNDPDDFLHLLALWQRGNLSGEKKSLKLDANFVPEILDCNVGKFPSNKEEYVKEREVDLVSPKKKKNEKDEPQKTFLNILFEQKDAAKEKYEREIHWDSKGKSWYCLKGSQREDEMVAEFGAKTLLDVHFMQKEDAKEKYKDDILWDPDLKSWYCTRGSEKEAEMVEEYGEKGGVAMAAAALGELTIGK</sequence>
<feature type="compositionally biased region" description="Polar residues" evidence="1">
    <location>
        <begin position="128"/>
        <end position="142"/>
    </location>
</feature>
<feature type="non-terminal residue" evidence="2">
    <location>
        <position position="334"/>
    </location>
</feature>
<dbReference type="OrthoDB" id="10442276at2759"/>
<feature type="compositionally biased region" description="Gly residues" evidence="1">
    <location>
        <begin position="104"/>
        <end position="113"/>
    </location>
</feature>
<name>A0A9W6ZFY2_9STRA</name>
<evidence type="ECO:0000313" key="3">
    <source>
        <dbReference type="Proteomes" id="UP001165082"/>
    </source>
</evidence>
<dbReference type="Proteomes" id="UP001165082">
    <property type="component" value="Unassembled WGS sequence"/>
</dbReference>
<accession>A0A9W6ZFY2</accession>